<reference evidence="2" key="1">
    <citation type="submission" date="2020-12" db="EMBL/GenBank/DDBJ databases">
        <title>Metabolic potential, ecology and presence of endohyphal bacteria is reflected in genomic diversity of Mucoromycotina.</title>
        <authorList>
            <person name="Muszewska A."/>
            <person name="Okrasinska A."/>
            <person name="Steczkiewicz K."/>
            <person name="Drgas O."/>
            <person name="Orlowska M."/>
            <person name="Perlinska-Lenart U."/>
            <person name="Aleksandrzak-Piekarczyk T."/>
            <person name="Szatraj K."/>
            <person name="Zielenkiewicz U."/>
            <person name="Pilsyk S."/>
            <person name="Malc E."/>
            <person name="Mieczkowski P."/>
            <person name="Kruszewska J.S."/>
            <person name="Biernat P."/>
            <person name="Pawlowska J."/>
        </authorList>
    </citation>
    <scope>NUCLEOTIDE SEQUENCE</scope>
    <source>
        <strain evidence="2">CBS 226.32</strain>
    </source>
</reference>
<feature type="chain" id="PRO_5034165911" evidence="1">
    <location>
        <begin position="21"/>
        <end position="71"/>
    </location>
</feature>
<feature type="signal peptide" evidence="1">
    <location>
        <begin position="1"/>
        <end position="20"/>
    </location>
</feature>
<evidence type="ECO:0000313" key="3">
    <source>
        <dbReference type="Proteomes" id="UP000650833"/>
    </source>
</evidence>
<dbReference type="AlphaFoldDB" id="A0A8H7QT37"/>
<dbReference type="Proteomes" id="UP000650833">
    <property type="component" value="Unassembled WGS sequence"/>
</dbReference>
<evidence type="ECO:0000256" key="1">
    <source>
        <dbReference type="SAM" id="SignalP"/>
    </source>
</evidence>
<dbReference type="EMBL" id="JAEPRC010000396">
    <property type="protein sequence ID" value="KAG2198221.1"/>
    <property type="molecule type" value="Genomic_DNA"/>
</dbReference>
<comment type="caution">
    <text evidence="2">The sequence shown here is derived from an EMBL/GenBank/DDBJ whole genome shotgun (WGS) entry which is preliminary data.</text>
</comment>
<keyword evidence="1" id="KW-0732">Signal</keyword>
<sequence>MQIKFLSAVALAFLFATVSTAPTSGHSPVPGSGNEATFAARVEAIQQDPEVKNTLDFLIQQIASKLNEGSN</sequence>
<protein>
    <submittedName>
        <fullName evidence="2">Uncharacterized protein</fullName>
    </submittedName>
</protein>
<dbReference type="OrthoDB" id="2287992at2759"/>
<organism evidence="2 3">
    <name type="scientific">Mucor plumbeus</name>
    <dbReference type="NCBI Taxonomy" id="97098"/>
    <lineage>
        <taxon>Eukaryota</taxon>
        <taxon>Fungi</taxon>
        <taxon>Fungi incertae sedis</taxon>
        <taxon>Mucoromycota</taxon>
        <taxon>Mucoromycotina</taxon>
        <taxon>Mucoromycetes</taxon>
        <taxon>Mucorales</taxon>
        <taxon>Mucorineae</taxon>
        <taxon>Mucoraceae</taxon>
        <taxon>Mucor</taxon>
    </lineage>
</organism>
<accession>A0A8H7QT37</accession>
<keyword evidence="3" id="KW-1185">Reference proteome</keyword>
<proteinExistence type="predicted"/>
<name>A0A8H7QT37_9FUNG</name>
<gene>
    <name evidence="2" type="ORF">INT46_008613</name>
</gene>
<evidence type="ECO:0000313" key="2">
    <source>
        <dbReference type="EMBL" id="KAG2198221.1"/>
    </source>
</evidence>